<reference evidence="2 3" key="1">
    <citation type="journal article" date="2016" name="Nat. Commun.">
        <title>Thousands of microbial genomes shed light on interconnected biogeochemical processes in an aquifer system.</title>
        <authorList>
            <person name="Anantharaman K."/>
            <person name="Brown C.T."/>
            <person name="Hug L.A."/>
            <person name="Sharon I."/>
            <person name="Castelle C.J."/>
            <person name="Probst A.J."/>
            <person name="Thomas B.C."/>
            <person name="Singh A."/>
            <person name="Wilkins M.J."/>
            <person name="Karaoz U."/>
            <person name="Brodie E.L."/>
            <person name="Williams K.H."/>
            <person name="Hubbard S.S."/>
            <person name="Banfield J.F."/>
        </authorList>
    </citation>
    <scope>NUCLEOTIDE SEQUENCE [LARGE SCALE GENOMIC DNA]</scope>
</reference>
<keyword evidence="1" id="KW-0472">Membrane</keyword>
<accession>A0A1F6Y4A3</accession>
<dbReference type="EMBL" id="MFVL01000023">
    <property type="protein sequence ID" value="OGJ01155.1"/>
    <property type="molecule type" value="Genomic_DNA"/>
</dbReference>
<name>A0A1F6Y4A3_9BACT</name>
<dbReference type="AlphaFoldDB" id="A0A1F6Y4A3"/>
<protein>
    <submittedName>
        <fullName evidence="2">Uncharacterized protein</fullName>
    </submittedName>
</protein>
<comment type="caution">
    <text evidence="2">The sequence shown here is derived from an EMBL/GenBank/DDBJ whole genome shotgun (WGS) entry which is preliminary data.</text>
</comment>
<dbReference type="Proteomes" id="UP000177693">
    <property type="component" value="Unassembled WGS sequence"/>
</dbReference>
<organism evidence="2 3">
    <name type="scientific">Candidatus Nomurabacteria bacterium RIFCSPLOWO2_02_FULL_40_67</name>
    <dbReference type="NCBI Taxonomy" id="1801787"/>
    <lineage>
        <taxon>Bacteria</taxon>
        <taxon>Candidatus Nomuraibacteriota</taxon>
    </lineage>
</organism>
<sequence length="64" mass="6907">MNNLTGFDYKRVGILLISVLVGYFVVILTAPMFESSGVSGIGGLLGLLCAIVVYKRLTKKEIKS</sequence>
<evidence type="ECO:0000256" key="1">
    <source>
        <dbReference type="SAM" id="Phobius"/>
    </source>
</evidence>
<keyword evidence="1" id="KW-0812">Transmembrane</keyword>
<keyword evidence="1" id="KW-1133">Transmembrane helix</keyword>
<evidence type="ECO:0000313" key="3">
    <source>
        <dbReference type="Proteomes" id="UP000177693"/>
    </source>
</evidence>
<gene>
    <name evidence="2" type="ORF">A3I23_02620</name>
</gene>
<proteinExistence type="predicted"/>
<feature type="transmembrane region" description="Helical" evidence="1">
    <location>
        <begin position="36"/>
        <end position="54"/>
    </location>
</feature>
<evidence type="ECO:0000313" key="2">
    <source>
        <dbReference type="EMBL" id="OGJ01155.1"/>
    </source>
</evidence>
<feature type="transmembrane region" description="Helical" evidence="1">
    <location>
        <begin position="12"/>
        <end position="30"/>
    </location>
</feature>